<protein>
    <recommendedName>
        <fullName evidence="4">SMODS and SLOG-associating 2TM effector domain-containing protein</fullName>
    </recommendedName>
</protein>
<accession>A0ABY7LGQ2</accession>
<feature type="transmembrane region" description="Helical" evidence="1">
    <location>
        <begin position="56"/>
        <end position="74"/>
    </location>
</feature>
<evidence type="ECO:0000256" key="1">
    <source>
        <dbReference type="SAM" id="Phobius"/>
    </source>
</evidence>
<keyword evidence="1" id="KW-1133">Transmembrane helix</keyword>
<keyword evidence="1" id="KW-0472">Membrane</keyword>
<feature type="transmembrane region" description="Helical" evidence="1">
    <location>
        <begin position="167"/>
        <end position="188"/>
    </location>
</feature>
<keyword evidence="2" id="KW-0614">Plasmid</keyword>
<name>A0ABY7LGQ2_9GAMM</name>
<keyword evidence="3" id="KW-1185">Reference proteome</keyword>
<proteinExistence type="predicted"/>
<sequence length="202" mass="23148">MPKISGDDIISDLTEKSGRRLLVVSFMTILVKLYDIDLGELNLFGINVPADLFDLLAVILMVYFFYTLLVNWLGDLAGFKLWFSNNNIHSNFGTNMELDKNFLNGGRELLRRLHELEFNGQFPNAYDEVDEETKKKYIDFKTNVELYCVRLEGAGQRFSALSKYGHFYIWFQSFLLPIIVSVVALYLVCSEGSFQLPVGISI</sequence>
<reference evidence="2" key="1">
    <citation type="submission" date="2022-09" db="EMBL/GenBank/DDBJ databases">
        <authorList>
            <person name="Li Z.-J."/>
        </authorList>
    </citation>
    <scope>NUCLEOTIDE SEQUENCE</scope>
    <source>
        <strain evidence="2">TGB10</strain>
        <plasmid evidence="2">unnamed</plasmid>
    </source>
</reference>
<gene>
    <name evidence="2" type="ORF">N7E60_16760</name>
</gene>
<dbReference type="Proteomes" id="UP001164676">
    <property type="component" value="Plasmid unnamed"/>
</dbReference>
<organism evidence="2 3">
    <name type="scientific">Salinivibrio proteolyticus</name>
    <dbReference type="NCBI Taxonomy" id="334715"/>
    <lineage>
        <taxon>Bacteria</taxon>
        <taxon>Pseudomonadati</taxon>
        <taxon>Pseudomonadota</taxon>
        <taxon>Gammaproteobacteria</taxon>
        <taxon>Vibrionales</taxon>
        <taxon>Vibrionaceae</taxon>
        <taxon>Salinivibrio</taxon>
    </lineage>
</organism>
<evidence type="ECO:0008006" key="4">
    <source>
        <dbReference type="Google" id="ProtNLM"/>
    </source>
</evidence>
<dbReference type="RefSeq" id="WP_269598735.1">
    <property type="nucleotide sequence ID" value="NZ_CP114585.1"/>
</dbReference>
<evidence type="ECO:0000313" key="3">
    <source>
        <dbReference type="Proteomes" id="UP001164676"/>
    </source>
</evidence>
<evidence type="ECO:0000313" key="2">
    <source>
        <dbReference type="EMBL" id="WBA16385.1"/>
    </source>
</evidence>
<keyword evidence="1" id="KW-0812">Transmembrane</keyword>
<geneLocation type="plasmid" evidence="2 3">
    <name>unnamed</name>
</geneLocation>
<dbReference type="EMBL" id="CP114585">
    <property type="protein sequence ID" value="WBA16385.1"/>
    <property type="molecule type" value="Genomic_DNA"/>
</dbReference>